<protein>
    <submittedName>
        <fullName evidence="2">Variant erythrocyte surface antigen-1 family protein</fullName>
    </submittedName>
</protein>
<proteinExistence type="predicted"/>
<dbReference type="Proteomes" id="UP001497744">
    <property type="component" value="Unassembled WGS sequence"/>
</dbReference>
<sequence>MAAAAAGKPLTDCPSNLKEAIDWILRVTGKDGGQGGDNTSKLAVAVRGLLEEAYQDVHRLPIKGVSDTENQKVKEGLRKAMEWIDKDAKVSALGATIGPITKLSDGLAEFIGYKNFRSSVLSGHDEWKLTGAGIAPPTIATHRLCDATIAFTIGVLESLAKNVSISSNHDYKMHVDHVISGLEEGYGKGVESGLKEISKNINRLLNQITGDNSVEKAVKAVGTAFQSKLGNATDATQTLAGEVGGYLDKVFKDTNFGGSASQVTAKLQALFQNFNKGNEIYNPETLEKTIRGVKYEFTLPDSSKRFARDALYYGRERFMKQLEKGNYTSYYSSTSTWQRTLDQKQNEAAKIFLSCIPFVYYGLSYFCWRCREQGEWPGQKINEGAVGLPKELRHLLYAMGYTESDILSGHSGGTVMKSLSTCLTELKTPKPSAKTYADFIKELRPVDPLAAKTSHPLSVLFLGASFYFQSKRSLTAKPPSTIRTMLGWLTRLSMTPQFVDLLEHLSTLVKDDFKVAVSGLAGGKSPQSLSADDLAGHLITTCLSSSWVLGTIQGRVQLDKPLLHEVFSSTEFSYPSSGPSLFNTLSNYTYALQFQFNFLLQQCRYDYSAGCGWKDCKFGSNITPHTNSHLCPKGCSHQGNDHTKGDHSGCEHDDCSSQGSPLQAFLTDQLKGFSRGHHSDPSSHLATCSGYLCHVPMGFDGHLSSSPLTGKDLGETLHFFCGDSRDPLRQLCEKLGCLTKRTPRTLADLFGFMWHLNGQLFNTPQLQSELTASSLGDRPILDFIPSLNSGDTLLKKSLGTLQSSVTFWDTPDSYGLASHLASSFYNLNRHCHQEGKDGYGMIKITHNSECSASGHSDRATDLWSILRSVNKSNATTCASSKCGGYLSPLTYSSGATFTPNHASAYLSWLLYLTDDLYISLQAFLNAFNDHKCADCKHGCSHSASNLASQCECPNVVECAEVRPLLYTNGFNYGDALSLKGGWDGTSSTKRRCADFSEALKAVLANNENTPLFKLLTTIDTFLYAIRWEFFSKLSVFWTIYICLILYTFVFRLDTVKLLSFPLKTSSHPIAPAALLTTGKPIPVTKLTYLVS</sequence>
<evidence type="ECO:0000256" key="1">
    <source>
        <dbReference type="SAM" id="Phobius"/>
    </source>
</evidence>
<keyword evidence="1" id="KW-0472">Membrane</keyword>
<keyword evidence="1" id="KW-1133">Transmembrane helix</keyword>
<organism evidence="2 3">
    <name type="scientific">Babesia caballi</name>
    <dbReference type="NCBI Taxonomy" id="5871"/>
    <lineage>
        <taxon>Eukaryota</taxon>
        <taxon>Sar</taxon>
        <taxon>Alveolata</taxon>
        <taxon>Apicomplexa</taxon>
        <taxon>Aconoidasida</taxon>
        <taxon>Piroplasmida</taxon>
        <taxon>Babesiidae</taxon>
        <taxon>Babesia</taxon>
    </lineage>
</organism>
<gene>
    <name evidence="2" type="ORF">BcabD6B2_55200</name>
</gene>
<dbReference type="RefSeq" id="XP_067718153.1">
    <property type="nucleotide sequence ID" value="XM_067862052.1"/>
</dbReference>
<reference evidence="2 3" key="1">
    <citation type="submission" date="2021-06" db="EMBL/GenBank/DDBJ databases">
        <title>Genome sequence of Babesia caballi.</title>
        <authorList>
            <person name="Yamagishi J."/>
            <person name="Kidaka T."/>
            <person name="Ochi A."/>
        </authorList>
    </citation>
    <scope>NUCLEOTIDE SEQUENCE [LARGE SCALE GENOMIC DNA]</scope>
    <source>
        <strain evidence="2">USDA-D6B2</strain>
    </source>
</reference>
<keyword evidence="3" id="KW-1185">Reference proteome</keyword>
<comment type="caution">
    <text evidence="2">The sequence shown here is derived from an EMBL/GenBank/DDBJ whole genome shotgun (WGS) entry which is preliminary data.</text>
</comment>
<dbReference type="GeneID" id="94197565"/>
<keyword evidence="1" id="KW-0812">Transmembrane</keyword>
<feature type="transmembrane region" description="Helical" evidence="1">
    <location>
        <begin position="1029"/>
        <end position="1049"/>
    </location>
</feature>
<evidence type="ECO:0000313" key="3">
    <source>
        <dbReference type="Proteomes" id="UP001497744"/>
    </source>
</evidence>
<dbReference type="AlphaFoldDB" id="A0AAV4M171"/>
<name>A0AAV4M171_BABCB</name>
<dbReference type="EMBL" id="BPLF01000006">
    <property type="protein sequence ID" value="GIX66084.1"/>
    <property type="molecule type" value="Genomic_DNA"/>
</dbReference>
<accession>A0AAV4M171</accession>
<evidence type="ECO:0000313" key="2">
    <source>
        <dbReference type="EMBL" id="GIX66084.1"/>
    </source>
</evidence>